<dbReference type="InterPro" id="IPR035437">
    <property type="entry name" value="SNase_OB-fold_sf"/>
</dbReference>
<feature type="region of interest" description="Disordered" evidence="8">
    <location>
        <begin position="302"/>
        <end position="324"/>
    </location>
</feature>
<gene>
    <name evidence="11" type="ORF">LTR77_005282</name>
</gene>
<dbReference type="GO" id="GO:0004518">
    <property type="term" value="F:nuclease activity"/>
    <property type="evidence" value="ECO:0007669"/>
    <property type="project" value="TreeGrafter"/>
</dbReference>
<dbReference type="GO" id="GO:0003723">
    <property type="term" value="F:RNA binding"/>
    <property type="evidence" value="ECO:0007669"/>
    <property type="project" value="UniProtKB-UniRule"/>
</dbReference>
<keyword evidence="4 7" id="KW-0963">Cytoplasm</keyword>
<dbReference type="SUPFAM" id="SSF63748">
    <property type="entry name" value="Tudor/PWWP/MBT"/>
    <property type="match status" value="1"/>
</dbReference>
<feature type="domain" description="TNase-like" evidence="10">
    <location>
        <begin position="5"/>
        <end position="144"/>
    </location>
</feature>
<dbReference type="EMBL" id="JAVRRT010000007">
    <property type="protein sequence ID" value="KAK5170692.1"/>
    <property type="molecule type" value="Genomic_DNA"/>
</dbReference>
<accession>A0AAV9PEW6</accession>
<reference evidence="11 12" key="1">
    <citation type="submission" date="2023-08" db="EMBL/GenBank/DDBJ databases">
        <title>Black Yeasts Isolated from many extreme environments.</title>
        <authorList>
            <person name="Coleine C."/>
            <person name="Stajich J.E."/>
            <person name="Selbmann L."/>
        </authorList>
    </citation>
    <scope>NUCLEOTIDE SEQUENCE [LARGE SCALE GENOMIC DNA]</scope>
    <source>
        <strain evidence="11 12">CCFEE 5935</strain>
    </source>
</reference>
<feature type="region of interest" description="Disordered" evidence="8">
    <location>
        <begin position="347"/>
        <end position="367"/>
    </location>
</feature>
<sequence>MASPQAQEGKVKSVLSGDTLILQNKAKQERTLSLAFINAPRLQQDEPCSFESRDFIRKLCVGKVIHFKVLYSIPQKVGGSSREYGTVMLQGGQTLPDLIVQEGWAKLRDDAERKAESPAAAELLERLQALEAHAKADEKGVWSSKPKSIDNLRELPDPKAFVEEHKSQAVDAIVERVLSGDRLICRLLVSPTQHVQTTVLVAGLKAPSTARTNPSDGSSQAAEPYGNEAQAFVEERLLQRGVQVRVLGVSPNNLLVGEVRHPVGNIAEFLLKEGYARCVDHHSTWLGGEMGKLRQAERQAKEQQKGVFKSHVTPRAGGGSESEATVSRVFSADTLFIRNKAGTERRINLSSVRQPKPSDPKQSPFSAEAKEFLRKRLIGKHVKVTIDGKRPATEGYDEREMATVSQNNKNVALMLVENGYASVIRHRMDDQDRSPLYDELLAAEEAAQKDGKGMWNQKAPKPLNYVDYSESLEKAKRQLTLLRNQKRVPAIVDFVKSGSRFTVLVPRENAKLTFVLGGIRAPRSARGPNDAAEPFGQEAHDFAVRRCMQRDVEIDVEDTDKTGGFIGTLYVNRESFAKVLVEEGLASVHAYSAEKSGNANELFQAEQKAKEGRKNMWQDWDPSQDAEEDGEELADTATNGADGVNGDAEAKPRERNYKDVTVTFVDPTNARLKLQMLGGGTSNLGSLMKDFASFHISPSNNQPLPSPPKAGDIVSAKFSEDGVWYRARVRRNDRENKKAELVYIDYGNSETQPWSSLRPLDQSRFGTQKLKPQAVDAVLSFLQFPTSTEYLADAVAFINEVVLDRSLVANIDFTDSKDNGLLYVTLMDPQQAASLDQSLNAEVVSEGLAMVPRKLKAWERGATDVLKGLREKEGAAKEARRGMWEYGDLTED</sequence>
<evidence type="ECO:0000256" key="6">
    <source>
        <dbReference type="ARBA" id="ARBA00022737"/>
    </source>
</evidence>
<dbReference type="PIRSF" id="PIRSF017179">
    <property type="entry name" value="RISC-Tudor-SN"/>
    <property type="match status" value="1"/>
</dbReference>
<feature type="domain" description="TNase-like" evidence="10">
    <location>
        <begin position="486"/>
        <end position="619"/>
    </location>
</feature>
<dbReference type="PANTHER" id="PTHR12302:SF2">
    <property type="entry name" value="STAPHYLOCOCCAL NUCLEASE DOMAIN-CONTAINING PROTEIN 1"/>
    <property type="match status" value="1"/>
</dbReference>
<keyword evidence="12" id="KW-1185">Reference proteome</keyword>
<dbReference type="AlphaFoldDB" id="A0AAV9PEW6"/>
<dbReference type="SUPFAM" id="SSF50199">
    <property type="entry name" value="Staphylococcal nuclease"/>
    <property type="match status" value="5"/>
</dbReference>
<comment type="caution">
    <text evidence="11">The sequence shown here is derived from an EMBL/GenBank/DDBJ whole genome shotgun (WGS) entry which is preliminary data.</text>
</comment>
<dbReference type="PROSITE" id="PS50304">
    <property type="entry name" value="TUDOR"/>
    <property type="match status" value="1"/>
</dbReference>
<evidence type="ECO:0000256" key="1">
    <source>
        <dbReference type="ARBA" id="ARBA00004496"/>
    </source>
</evidence>
<name>A0AAV9PEW6_9PEZI</name>
<dbReference type="PROSITE" id="PS50830">
    <property type="entry name" value="TNASE_3"/>
    <property type="match status" value="4"/>
</dbReference>
<dbReference type="SMART" id="SM00318">
    <property type="entry name" value="SNc"/>
    <property type="match status" value="4"/>
</dbReference>
<dbReference type="Proteomes" id="UP001337655">
    <property type="component" value="Unassembled WGS sequence"/>
</dbReference>
<evidence type="ECO:0000259" key="9">
    <source>
        <dbReference type="PROSITE" id="PS50304"/>
    </source>
</evidence>
<feature type="compositionally biased region" description="Basic and acidic residues" evidence="8">
    <location>
        <begin position="607"/>
        <end position="616"/>
    </location>
</feature>
<feature type="region of interest" description="Disordered" evidence="8">
    <location>
        <begin position="606"/>
        <end position="655"/>
    </location>
</feature>
<dbReference type="InterPro" id="IPR016071">
    <property type="entry name" value="Staphylococal_nuclease_OB-fold"/>
</dbReference>
<evidence type="ECO:0000256" key="8">
    <source>
        <dbReference type="SAM" id="MobiDB-lite"/>
    </source>
</evidence>
<protein>
    <recommendedName>
        <fullName evidence="2">Probable endonuclease LCL3</fullName>
    </recommendedName>
    <alternativeName>
        <fullName evidence="3">Probable endonuclease lcl3</fullName>
    </alternativeName>
</protein>
<dbReference type="GO" id="GO:0005634">
    <property type="term" value="C:nucleus"/>
    <property type="evidence" value="ECO:0007669"/>
    <property type="project" value="TreeGrafter"/>
</dbReference>
<evidence type="ECO:0000256" key="7">
    <source>
        <dbReference type="PIRNR" id="PIRNR017179"/>
    </source>
</evidence>
<feature type="domain" description="TNase-like" evidence="10">
    <location>
        <begin position="168"/>
        <end position="310"/>
    </location>
</feature>
<dbReference type="RefSeq" id="XP_064659890.1">
    <property type="nucleotide sequence ID" value="XM_064802529.1"/>
</dbReference>
<evidence type="ECO:0000313" key="12">
    <source>
        <dbReference type="Proteomes" id="UP001337655"/>
    </source>
</evidence>
<evidence type="ECO:0000256" key="2">
    <source>
        <dbReference type="ARBA" id="ARBA00013404"/>
    </source>
</evidence>
<evidence type="ECO:0000256" key="4">
    <source>
        <dbReference type="ARBA" id="ARBA00022490"/>
    </source>
</evidence>
<keyword evidence="5" id="KW-0597">Phosphoprotein</keyword>
<organism evidence="11 12">
    <name type="scientific">Saxophila tyrrhenica</name>
    <dbReference type="NCBI Taxonomy" id="1690608"/>
    <lineage>
        <taxon>Eukaryota</taxon>
        <taxon>Fungi</taxon>
        <taxon>Dikarya</taxon>
        <taxon>Ascomycota</taxon>
        <taxon>Pezizomycotina</taxon>
        <taxon>Dothideomycetes</taxon>
        <taxon>Dothideomycetidae</taxon>
        <taxon>Mycosphaerellales</taxon>
        <taxon>Extremaceae</taxon>
        <taxon>Saxophila</taxon>
    </lineage>
</organism>
<feature type="compositionally biased region" description="Acidic residues" evidence="8">
    <location>
        <begin position="622"/>
        <end position="634"/>
    </location>
</feature>
<dbReference type="FunFam" id="2.40.50.90:FF:000001">
    <property type="entry name" value="Staphylococcal nuclease domain-containing protein"/>
    <property type="match status" value="1"/>
</dbReference>
<dbReference type="GO" id="GO:0031047">
    <property type="term" value="P:regulatory ncRNA-mediated gene silencing"/>
    <property type="evidence" value="ECO:0007669"/>
    <property type="project" value="UniProtKB-UniRule"/>
</dbReference>
<dbReference type="FunFam" id="2.40.50.90:FF:000019">
    <property type="entry name" value="Transcription factor (Snd1/p100), putative"/>
    <property type="match status" value="1"/>
</dbReference>
<dbReference type="GO" id="GO:0005829">
    <property type="term" value="C:cytosol"/>
    <property type="evidence" value="ECO:0007669"/>
    <property type="project" value="UniProtKB-UniRule"/>
</dbReference>
<evidence type="ECO:0000256" key="5">
    <source>
        <dbReference type="ARBA" id="ARBA00022553"/>
    </source>
</evidence>
<dbReference type="InterPro" id="IPR016685">
    <property type="entry name" value="Silence_cplx_Nase-comp_TudorSN"/>
</dbReference>
<dbReference type="FunFam" id="2.30.30.140:FF:000018">
    <property type="entry name" value="Serine/threonine-protein kinase 31"/>
    <property type="match status" value="1"/>
</dbReference>
<evidence type="ECO:0000259" key="10">
    <source>
        <dbReference type="PROSITE" id="PS50830"/>
    </source>
</evidence>
<evidence type="ECO:0000256" key="3">
    <source>
        <dbReference type="ARBA" id="ARBA00014651"/>
    </source>
</evidence>
<dbReference type="Pfam" id="PF00565">
    <property type="entry name" value="SNase"/>
    <property type="match status" value="5"/>
</dbReference>
<dbReference type="CDD" id="cd00175">
    <property type="entry name" value="SNc"/>
    <property type="match status" value="3"/>
</dbReference>
<feature type="domain" description="TNase-like" evidence="10">
    <location>
        <begin position="320"/>
        <end position="457"/>
    </location>
</feature>
<feature type="domain" description="Tudor" evidence="9">
    <location>
        <begin position="707"/>
        <end position="767"/>
    </location>
</feature>
<dbReference type="Gene3D" id="2.40.50.90">
    <property type="match status" value="5"/>
</dbReference>
<dbReference type="PANTHER" id="PTHR12302">
    <property type="entry name" value="EBNA2 BINDING PROTEIN P100"/>
    <property type="match status" value="1"/>
</dbReference>
<dbReference type="FunFam" id="2.40.50.90:FF:000010">
    <property type="entry name" value="Ribonuclease"/>
    <property type="match status" value="1"/>
</dbReference>
<dbReference type="GO" id="GO:0031332">
    <property type="term" value="C:RNAi effector complex"/>
    <property type="evidence" value="ECO:0007669"/>
    <property type="project" value="InterPro"/>
</dbReference>
<dbReference type="SMART" id="SM00333">
    <property type="entry name" value="TUDOR"/>
    <property type="match status" value="1"/>
</dbReference>
<keyword evidence="6" id="KW-0677">Repeat</keyword>
<dbReference type="InterPro" id="IPR002999">
    <property type="entry name" value="Tudor"/>
</dbReference>
<dbReference type="FunFam" id="2.40.50.90:FF:000030">
    <property type="entry name" value="Transcription factor (Snd1/p100), putative"/>
    <property type="match status" value="1"/>
</dbReference>
<dbReference type="Gene3D" id="2.30.30.140">
    <property type="match status" value="1"/>
</dbReference>
<comment type="subcellular location">
    <subcellularLocation>
        <location evidence="1 7">Cytoplasm</location>
    </subcellularLocation>
</comment>
<dbReference type="Pfam" id="PF00567">
    <property type="entry name" value="TUDOR"/>
    <property type="match status" value="1"/>
</dbReference>
<proteinExistence type="predicted"/>
<dbReference type="GO" id="GO:0006402">
    <property type="term" value="P:mRNA catabolic process"/>
    <property type="evidence" value="ECO:0007669"/>
    <property type="project" value="UniProtKB-UniRule"/>
</dbReference>
<dbReference type="GeneID" id="89926625"/>
<evidence type="ECO:0000313" key="11">
    <source>
        <dbReference type="EMBL" id="KAK5170692.1"/>
    </source>
</evidence>